<reference evidence="4 5" key="1">
    <citation type="submission" date="2019-01" db="EMBL/GenBank/DDBJ databases">
        <authorList>
            <person name="Sayadi A."/>
        </authorList>
    </citation>
    <scope>NUCLEOTIDE SEQUENCE [LARGE SCALE GENOMIC DNA]</scope>
</reference>
<dbReference type="Proteomes" id="UP000410492">
    <property type="component" value="Unassembled WGS sequence"/>
</dbReference>
<comment type="similarity">
    <text evidence="1">Belongs to the sulfotransferase 1 family.</text>
</comment>
<dbReference type="OrthoDB" id="205623at2759"/>
<dbReference type="GO" id="GO:0008146">
    <property type="term" value="F:sulfotransferase activity"/>
    <property type="evidence" value="ECO:0007669"/>
    <property type="project" value="InterPro"/>
</dbReference>
<evidence type="ECO:0000259" key="3">
    <source>
        <dbReference type="Pfam" id="PF00685"/>
    </source>
</evidence>
<organism evidence="4 5">
    <name type="scientific">Callosobruchus maculatus</name>
    <name type="common">Southern cowpea weevil</name>
    <name type="synonym">Pulse bruchid</name>
    <dbReference type="NCBI Taxonomy" id="64391"/>
    <lineage>
        <taxon>Eukaryota</taxon>
        <taxon>Metazoa</taxon>
        <taxon>Ecdysozoa</taxon>
        <taxon>Arthropoda</taxon>
        <taxon>Hexapoda</taxon>
        <taxon>Insecta</taxon>
        <taxon>Pterygota</taxon>
        <taxon>Neoptera</taxon>
        <taxon>Endopterygota</taxon>
        <taxon>Coleoptera</taxon>
        <taxon>Polyphaga</taxon>
        <taxon>Cucujiformia</taxon>
        <taxon>Chrysomeloidea</taxon>
        <taxon>Chrysomelidae</taxon>
        <taxon>Bruchinae</taxon>
        <taxon>Bruchini</taxon>
        <taxon>Callosobruchus</taxon>
    </lineage>
</organism>
<evidence type="ECO:0000313" key="4">
    <source>
        <dbReference type="EMBL" id="VEN33642.1"/>
    </source>
</evidence>
<name>A0A653BDJ3_CALMS</name>
<evidence type="ECO:0000256" key="2">
    <source>
        <dbReference type="ARBA" id="ARBA00022679"/>
    </source>
</evidence>
<evidence type="ECO:0000256" key="1">
    <source>
        <dbReference type="ARBA" id="ARBA00005771"/>
    </source>
</evidence>
<dbReference type="AlphaFoldDB" id="A0A653BDJ3"/>
<keyword evidence="5" id="KW-1185">Reference proteome</keyword>
<gene>
    <name evidence="4" type="ORF">CALMAC_LOCUS126</name>
</gene>
<dbReference type="InterPro" id="IPR000863">
    <property type="entry name" value="Sulfotransferase_dom"/>
</dbReference>
<keyword evidence="2" id="KW-0808">Transferase</keyword>
<evidence type="ECO:0000313" key="5">
    <source>
        <dbReference type="Proteomes" id="UP000410492"/>
    </source>
</evidence>
<dbReference type="Pfam" id="PF00685">
    <property type="entry name" value="Sulfotransfer_1"/>
    <property type="match status" value="1"/>
</dbReference>
<protein>
    <recommendedName>
        <fullName evidence="3">Sulfotransferase domain-containing protein</fullName>
    </recommendedName>
</protein>
<feature type="domain" description="Sulfotransferase" evidence="3">
    <location>
        <begin position="42"/>
        <end position="168"/>
    </location>
</feature>
<dbReference type="InterPro" id="IPR027417">
    <property type="entry name" value="P-loop_NTPase"/>
</dbReference>
<dbReference type="EMBL" id="CAACVG010000165">
    <property type="protein sequence ID" value="VEN33642.1"/>
    <property type="molecule type" value="Genomic_DNA"/>
</dbReference>
<proteinExistence type="inferred from homology"/>
<dbReference type="PANTHER" id="PTHR11783">
    <property type="entry name" value="SULFOTRANSFERASE SULT"/>
    <property type="match status" value="1"/>
</dbReference>
<dbReference type="Gene3D" id="3.40.50.300">
    <property type="entry name" value="P-loop containing nucleotide triphosphate hydrolases"/>
    <property type="match status" value="2"/>
</dbReference>
<sequence length="173" mass="20488">MTEDLVSVKGTKVPKAHLDYLDELYNFPVRDQDVWICGYPKSVIYTPYWKNVLGFWDQRHKPNVMILRYEEMIKDLPGMIRKVASFLERPLSDEQVVKLRDHLSFDSMKKNPAVNNEELIETVRKEQGRGKAETFHIRRGKTDSHKEEMSPEMIKRFDEWIEANTRNTDFIIA</sequence>
<accession>A0A653BDJ3</accession>
<dbReference type="SUPFAM" id="SSF52540">
    <property type="entry name" value="P-loop containing nucleoside triphosphate hydrolases"/>
    <property type="match status" value="2"/>
</dbReference>